<feature type="compositionally biased region" description="Basic and acidic residues" evidence="1">
    <location>
        <begin position="172"/>
        <end position="190"/>
    </location>
</feature>
<evidence type="ECO:0000313" key="3">
    <source>
        <dbReference type="Proteomes" id="UP001190700"/>
    </source>
</evidence>
<evidence type="ECO:0000256" key="1">
    <source>
        <dbReference type="SAM" id="MobiDB-lite"/>
    </source>
</evidence>
<feature type="compositionally biased region" description="Basic residues" evidence="1">
    <location>
        <begin position="149"/>
        <end position="162"/>
    </location>
</feature>
<organism evidence="2 3">
    <name type="scientific">Cymbomonas tetramitiformis</name>
    <dbReference type="NCBI Taxonomy" id="36881"/>
    <lineage>
        <taxon>Eukaryota</taxon>
        <taxon>Viridiplantae</taxon>
        <taxon>Chlorophyta</taxon>
        <taxon>Pyramimonadophyceae</taxon>
        <taxon>Pyramimonadales</taxon>
        <taxon>Pyramimonadaceae</taxon>
        <taxon>Cymbomonas</taxon>
    </lineage>
</organism>
<reference evidence="2 3" key="1">
    <citation type="journal article" date="2015" name="Genome Biol. Evol.">
        <title>Comparative Genomics of a Bacterivorous Green Alga Reveals Evolutionary Causalities and Consequences of Phago-Mixotrophic Mode of Nutrition.</title>
        <authorList>
            <person name="Burns J.A."/>
            <person name="Paasch A."/>
            <person name="Narechania A."/>
            <person name="Kim E."/>
        </authorList>
    </citation>
    <scope>NUCLEOTIDE SEQUENCE [LARGE SCALE GENOMIC DNA]</scope>
    <source>
        <strain evidence="2 3">PLY_AMNH</strain>
    </source>
</reference>
<accession>A0AAE0F3E8</accession>
<name>A0AAE0F3E8_9CHLO</name>
<sequence>MSVYCNAKKVNASVDNVDKGVTKVIDLIGQVLNRQDKHLALAEKQNKVADAMLQNLIKLNSSAGIPTPPTTGTGRRKRGALDTPTSDTGEDTDMDREAVQAEIETLKKLRKVSSTSRPTREARTQLKVSESAEVKTELSSGGKVESTRKAHRRRRDVAKRRGKEGPVTAHPAQEEHGRQKIERKGGHDPRLLQPAFPVFSSEATIKQGVYKYQGYSK</sequence>
<feature type="region of interest" description="Disordered" evidence="1">
    <location>
        <begin position="60"/>
        <end position="92"/>
    </location>
</feature>
<dbReference type="Proteomes" id="UP001190700">
    <property type="component" value="Unassembled WGS sequence"/>
</dbReference>
<evidence type="ECO:0000313" key="2">
    <source>
        <dbReference type="EMBL" id="KAK3249937.1"/>
    </source>
</evidence>
<protein>
    <submittedName>
        <fullName evidence="2">Uncharacterized protein</fullName>
    </submittedName>
</protein>
<gene>
    <name evidence="2" type="ORF">CYMTET_40655</name>
</gene>
<feature type="compositionally biased region" description="Basic and acidic residues" evidence="1">
    <location>
        <begin position="118"/>
        <end position="136"/>
    </location>
</feature>
<dbReference type="EMBL" id="LGRX02027015">
    <property type="protein sequence ID" value="KAK3249937.1"/>
    <property type="molecule type" value="Genomic_DNA"/>
</dbReference>
<proteinExistence type="predicted"/>
<dbReference type="AlphaFoldDB" id="A0AAE0F3E8"/>
<feature type="region of interest" description="Disordered" evidence="1">
    <location>
        <begin position="110"/>
        <end position="195"/>
    </location>
</feature>
<comment type="caution">
    <text evidence="2">The sequence shown here is derived from an EMBL/GenBank/DDBJ whole genome shotgun (WGS) entry which is preliminary data.</text>
</comment>
<keyword evidence="3" id="KW-1185">Reference proteome</keyword>